<dbReference type="ESTHER" id="micae-i4huk7">
    <property type="family name" value="Duf_1350"/>
</dbReference>
<dbReference type="EMBL" id="CAIO01000294">
    <property type="protein sequence ID" value="CCI25731.1"/>
    <property type="molecule type" value="Genomic_DNA"/>
</dbReference>
<dbReference type="HOGENOM" id="CLU_836347_0_0_3"/>
<evidence type="ECO:0008006" key="4">
    <source>
        <dbReference type="Google" id="ProtNLM"/>
    </source>
</evidence>
<dbReference type="PANTHER" id="PTHR34127">
    <property type="entry name" value="OS04G0405600 PROTEIN"/>
    <property type="match status" value="1"/>
</dbReference>
<evidence type="ECO:0000313" key="3">
    <source>
        <dbReference type="Proteomes" id="UP000004775"/>
    </source>
</evidence>
<sequence length="375" mass="43208">MLDHKIYFQLIGLNMTAKLRFQPVSHSWVALHPNPKGVIQFIGGAFFGTFFPMFFYRSLLQRLFNEEYTIVLLPFNFSFDHYAESGFLIREQYDIMPELIRRAIFEGYNYEAYLGDRNFSWVGHSIGCKYIALLEGLSALPILGKPNSPDYNDNVEKLREFLDVIVNSTANKKDSQQKIKRKIDDLLTGLLILINDLEVKREKAQELIKTYIKKEPNYQALKGEIEITSIFIKNQPSLLLAPVNTGLDSAVPQPFASILIGLGLNVKPTPDETYTLIKKANLFGLLGLISFKTDKLDLSTCQWFERDFKKPPKEFQQKLNGGHLRPLGIRLGNLVINFPDIKDKITLIESMQKREEYFESPVSQLFQRLEDEQVR</sequence>
<reference evidence="2 3" key="1">
    <citation type="submission" date="2012-04" db="EMBL/GenBank/DDBJ databases">
        <authorList>
            <person name="Genoscope - CEA"/>
        </authorList>
    </citation>
    <scope>NUCLEOTIDE SEQUENCE [LARGE SCALE GENOMIC DNA]</scope>
    <source>
        <strain evidence="2 3">9809</strain>
    </source>
</reference>
<dbReference type="AlphaFoldDB" id="I4HUK7"/>
<feature type="transmembrane region" description="Helical" evidence="1">
    <location>
        <begin position="37"/>
        <end position="56"/>
    </location>
</feature>
<keyword evidence="1" id="KW-1133">Transmembrane helix</keyword>
<keyword evidence="1" id="KW-0812">Transmembrane</keyword>
<evidence type="ECO:0000256" key="1">
    <source>
        <dbReference type="SAM" id="Phobius"/>
    </source>
</evidence>
<organism evidence="2 3">
    <name type="scientific">Microcystis aeruginosa PCC 9809</name>
    <dbReference type="NCBI Taxonomy" id="1160285"/>
    <lineage>
        <taxon>Bacteria</taxon>
        <taxon>Bacillati</taxon>
        <taxon>Cyanobacteriota</taxon>
        <taxon>Cyanophyceae</taxon>
        <taxon>Oscillatoriophycideae</taxon>
        <taxon>Chroococcales</taxon>
        <taxon>Microcystaceae</taxon>
        <taxon>Microcystis</taxon>
    </lineage>
</organism>
<dbReference type="Pfam" id="PF07082">
    <property type="entry name" value="DUF1350"/>
    <property type="match status" value="1"/>
</dbReference>
<protein>
    <recommendedName>
        <fullName evidence="4">DUF1350 domain-containing protein</fullName>
    </recommendedName>
</protein>
<dbReference type="InterPro" id="IPR010765">
    <property type="entry name" value="DUF1350"/>
</dbReference>
<keyword evidence="1" id="KW-0472">Membrane</keyword>
<gene>
    <name evidence="2" type="ORF">MICAH_3630003</name>
</gene>
<evidence type="ECO:0000313" key="2">
    <source>
        <dbReference type="EMBL" id="CCI25731.1"/>
    </source>
</evidence>
<comment type="caution">
    <text evidence="2">The sequence shown here is derived from an EMBL/GenBank/DDBJ whole genome shotgun (WGS) entry which is preliminary data.</text>
</comment>
<name>I4HUK7_MICAE</name>
<proteinExistence type="predicted"/>
<accession>I4HUK7</accession>
<dbReference type="PANTHER" id="PTHR34127:SF1">
    <property type="entry name" value="OS04G0405600 PROTEIN"/>
    <property type="match status" value="1"/>
</dbReference>
<dbReference type="Proteomes" id="UP000004775">
    <property type="component" value="Unassembled WGS sequence"/>
</dbReference>
<dbReference type="RefSeq" id="WP_002797540.1">
    <property type="nucleotide sequence ID" value="NZ_HE973759.1"/>
</dbReference>